<feature type="domain" description="ABC transporter" evidence="6">
    <location>
        <begin position="10"/>
        <end position="236"/>
    </location>
</feature>
<dbReference type="AlphaFoldDB" id="A0A841F7X6"/>
<name>A0A841F7X6_9ACTN</name>
<dbReference type="PROSITE" id="PS50893">
    <property type="entry name" value="ABC_TRANSPORTER_2"/>
    <property type="match status" value="1"/>
</dbReference>
<proteinExistence type="inferred from homology"/>
<evidence type="ECO:0000256" key="4">
    <source>
        <dbReference type="ARBA" id="ARBA00022840"/>
    </source>
</evidence>
<reference evidence="7 8" key="1">
    <citation type="submission" date="2020-08" db="EMBL/GenBank/DDBJ databases">
        <title>Genomic Encyclopedia of Type Strains, Phase IV (KMG-IV): sequencing the most valuable type-strain genomes for metagenomic binning, comparative biology and taxonomic classification.</title>
        <authorList>
            <person name="Goeker M."/>
        </authorList>
    </citation>
    <scope>NUCLEOTIDE SEQUENCE [LARGE SCALE GENOMIC DNA]</scope>
    <source>
        <strain evidence="7 8">YIM 65646</strain>
    </source>
</reference>
<dbReference type="RefSeq" id="WP_184785230.1">
    <property type="nucleotide sequence ID" value="NZ_BONT01000064.1"/>
</dbReference>
<keyword evidence="4 7" id="KW-0067">ATP-binding</keyword>
<feature type="compositionally biased region" description="Pro residues" evidence="5">
    <location>
        <begin position="322"/>
        <end position="334"/>
    </location>
</feature>
<protein>
    <submittedName>
        <fullName evidence="7">ABC-2 type transport system ATP-binding protein</fullName>
    </submittedName>
</protein>
<dbReference type="SMART" id="SM00382">
    <property type="entry name" value="AAA"/>
    <property type="match status" value="1"/>
</dbReference>
<comment type="similarity">
    <text evidence="1">Belongs to the ABC transporter superfamily.</text>
</comment>
<dbReference type="InterPro" id="IPR027417">
    <property type="entry name" value="P-loop_NTPase"/>
</dbReference>
<feature type="region of interest" description="Disordered" evidence="5">
    <location>
        <begin position="320"/>
        <end position="357"/>
    </location>
</feature>
<keyword evidence="3" id="KW-0547">Nucleotide-binding</keyword>
<dbReference type="InterPro" id="IPR003439">
    <property type="entry name" value="ABC_transporter-like_ATP-bd"/>
</dbReference>
<dbReference type="PANTHER" id="PTHR43335">
    <property type="entry name" value="ABC TRANSPORTER, ATP-BINDING PROTEIN"/>
    <property type="match status" value="1"/>
</dbReference>
<evidence type="ECO:0000313" key="8">
    <source>
        <dbReference type="Proteomes" id="UP000548476"/>
    </source>
</evidence>
<dbReference type="GO" id="GO:0005524">
    <property type="term" value="F:ATP binding"/>
    <property type="evidence" value="ECO:0007669"/>
    <property type="project" value="UniProtKB-KW"/>
</dbReference>
<dbReference type="InterPro" id="IPR003593">
    <property type="entry name" value="AAA+_ATPase"/>
</dbReference>
<dbReference type="Gene3D" id="3.40.50.300">
    <property type="entry name" value="P-loop containing nucleotide triphosphate hydrolases"/>
    <property type="match status" value="1"/>
</dbReference>
<keyword evidence="8" id="KW-1185">Reference proteome</keyword>
<dbReference type="SUPFAM" id="SSF52540">
    <property type="entry name" value="P-loop containing nucleoside triphosphate hydrolases"/>
    <property type="match status" value="1"/>
</dbReference>
<dbReference type="EMBL" id="JACHGT010000001">
    <property type="protein sequence ID" value="MBB6032316.1"/>
    <property type="molecule type" value="Genomic_DNA"/>
</dbReference>
<gene>
    <name evidence="7" type="ORF">HNR73_000158</name>
</gene>
<organism evidence="7 8">
    <name type="scientific">Phytomonospora endophytica</name>
    <dbReference type="NCBI Taxonomy" id="714109"/>
    <lineage>
        <taxon>Bacteria</taxon>
        <taxon>Bacillati</taxon>
        <taxon>Actinomycetota</taxon>
        <taxon>Actinomycetes</taxon>
        <taxon>Micromonosporales</taxon>
        <taxon>Micromonosporaceae</taxon>
        <taxon>Phytomonospora</taxon>
    </lineage>
</organism>
<dbReference type="GO" id="GO:0016887">
    <property type="term" value="F:ATP hydrolysis activity"/>
    <property type="evidence" value="ECO:0007669"/>
    <property type="project" value="InterPro"/>
</dbReference>
<dbReference type="Proteomes" id="UP000548476">
    <property type="component" value="Unassembled WGS sequence"/>
</dbReference>
<dbReference type="PANTHER" id="PTHR43335:SF4">
    <property type="entry name" value="ABC TRANSPORTER, ATP-BINDING PROTEIN"/>
    <property type="match status" value="1"/>
</dbReference>
<evidence type="ECO:0000256" key="5">
    <source>
        <dbReference type="SAM" id="MobiDB-lite"/>
    </source>
</evidence>
<dbReference type="PROSITE" id="PS00211">
    <property type="entry name" value="ABC_TRANSPORTER_1"/>
    <property type="match status" value="1"/>
</dbReference>
<keyword evidence="2" id="KW-0813">Transport</keyword>
<evidence type="ECO:0000256" key="3">
    <source>
        <dbReference type="ARBA" id="ARBA00022741"/>
    </source>
</evidence>
<dbReference type="Pfam" id="PF00005">
    <property type="entry name" value="ABC_tran"/>
    <property type="match status" value="1"/>
</dbReference>
<evidence type="ECO:0000259" key="6">
    <source>
        <dbReference type="PROSITE" id="PS50893"/>
    </source>
</evidence>
<evidence type="ECO:0000313" key="7">
    <source>
        <dbReference type="EMBL" id="MBB6032316.1"/>
    </source>
</evidence>
<accession>A0A841F7X6</accession>
<comment type="caution">
    <text evidence="7">The sequence shown here is derived from an EMBL/GenBank/DDBJ whole genome shotgun (WGS) entry which is preliminary data.</text>
</comment>
<evidence type="ECO:0000256" key="1">
    <source>
        <dbReference type="ARBA" id="ARBA00005417"/>
    </source>
</evidence>
<dbReference type="InterPro" id="IPR017871">
    <property type="entry name" value="ABC_transporter-like_CS"/>
</dbReference>
<sequence length="357" mass="38491">MTVVCEISGLRKEFRTLRRGRVVAVDGLDLVVHKGEVHGFLGPNGCGKTTTLRALLGLVRADAGIMRVFGHAVPQQLPQVVNRVGSIVEAPNFFGNFTGFQTLDLLARSVGIPRQRIDEVLEIVGLRDRAKQKVKAYSLGMRQRLAVASALLKKPELLILDEPANGLDPAGIREMRELMQGLAANGITVLVSSHLLGEVQQLCDTVTIVSRGRRVHTGKVDDVLASQYTGDVRVQVPDPAAALAVLAEAGLEAHQVERHIVVPRMQDPAFVTRTLGERDIWVSELVQIRPDLETVFLQLTGTAPVDGRYPQVDDSVIVPVPMHGPPPPPPPPLGEVPVTVAAEPPPQPAAPGEETAR</sequence>
<evidence type="ECO:0000256" key="2">
    <source>
        <dbReference type="ARBA" id="ARBA00022448"/>
    </source>
</evidence>